<dbReference type="EMBL" id="CP090170">
    <property type="protein sequence ID" value="UJO21329.1"/>
    <property type="molecule type" value="Genomic_DNA"/>
</dbReference>
<dbReference type="RefSeq" id="XP_047765695.1">
    <property type="nucleotide sequence ID" value="XM_047910421.1"/>
</dbReference>
<gene>
    <name evidence="1" type="ORF">CLAFUR5_11273</name>
</gene>
<reference evidence="1" key="2">
    <citation type="journal article" date="2022" name="Microb. Genom.">
        <title>A chromosome-scale genome assembly of the tomato pathogen Cladosporium fulvum reveals a compartmentalized genome architecture and the presence of a dispensable chromosome.</title>
        <authorList>
            <person name="Zaccaron A.Z."/>
            <person name="Chen L.H."/>
            <person name="Samaras A."/>
            <person name="Stergiopoulos I."/>
        </authorList>
    </citation>
    <scope>NUCLEOTIDE SEQUENCE</scope>
    <source>
        <strain evidence="1">Race5_Kim</strain>
    </source>
</reference>
<evidence type="ECO:0000313" key="2">
    <source>
        <dbReference type="Proteomes" id="UP000756132"/>
    </source>
</evidence>
<dbReference type="GeneID" id="71991151"/>
<protein>
    <submittedName>
        <fullName evidence="1">Uncharacterized protein</fullName>
    </submittedName>
</protein>
<dbReference type="Proteomes" id="UP000756132">
    <property type="component" value="Chromosome 8"/>
</dbReference>
<dbReference type="AlphaFoldDB" id="A0A9Q8PEW9"/>
<evidence type="ECO:0000313" key="1">
    <source>
        <dbReference type="EMBL" id="UJO21329.1"/>
    </source>
</evidence>
<reference evidence="1" key="1">
    <citation type="submission" date="2021-12" db="EMBL/GenBank/DDBJ databases">
        <authorList>
            <person name="Zaccaron A."/>
            <person name="Stergiopoulos I."/>
        </authorList>
    </citation>
    <scope>NUCLEOTIDE SEQUENCE</scope>
    <source>
        <strain evidence="1">Race5_Kim</strain>
    </source>
</reference>
<keyword evidence="2" id="KW-1185">Reference proteome</keyword>
<accession>A0A9Q8PEW9</accession>
<name>A0A9Q8PEW9_PASFU</name>
<dbReference type="KEGG" id="ffu:CLAFUR5_11273"/>
<sequence>MSTNLVDIMAERAEEKVMRSIKVIAAAPCPVHREAFACSCAVAMATMTDWDHVWCKRIWCNMTFETELLSKDHAWTYTGSRESHDIFTTAEGMTPEQFVRKQVQEGIMKHFLAPSGKLNDTTQAMLELWIARNQQWREMYGTRDVATEKWIEEAYRDAPMQNVPKEATPADAKVGDVVNITEMVPSQIVSMETADRQHGFAATFTELQPADTKGWTPYGGCVEEVKLCHPGCKVGKAMFEAKLKDASKIALDLLEPRQGEVRFKLVVYGPERPPA</sequence>
<organism evidence="1 2">
    <name type="scientific">Passalora fulva</name>
    <name type="common">Tomato leaf mold</name>
    <name type="synonym">Cladosporium fulvum</name>
    <dbReference type="NCBI Taxonomy" id="5499"/>
    <lineage>
        <taxon>Eukaryota</taxon>
        <taxon>Fungi</taxon>
        <taxon>Dikarya</taxon>
        <taxon>Ascomycota</taxon>
        <taxon>Pezizomycotina</taxon>
        <taxon>Dothideomycetes</taxon>
        <taxon>Dothideomycetidae</taxon>
        <taxon>Mycosphaerellales</taxon>
        <taxon>Mycosphaerellaceae</taxon>
        <taxon>Fulvia</taxon>
    </lineage>
</organism>
<proteinExistence type="predicted"/>